<evidence type="ECO:0000313" key="2">
    <source>
        <dbReference type="Proteomes" id="UP000747542"/>
    </source>
</evidence>
<proteinExistence type="predicted"/>
<organism evidence="1 2">
    <name type="scientific">Homarus americanus</name>
    <name type="common">American lobster</name>
    <dbReference type="NCBI Taxonomy" id="6706"/>
    <lineage>
        <taxon>Eukaryota</taxon>
        <taxon>Metazoa</taxon>
        <taxon>Ecdysozoa</taxon>
        <taxon>Arthropoda</taxon>
        <taxon>Crustacea</taxon>
        <taxon>Multicrustacea</taxon>
        <taxon>Malacostraca</taxon>
        <taxon>Eumalacostraca</taxon>
        <taxon>Eucarida</taxon>
        <taxon>Decapoda</taxon>
        <taxon>Pleocyemata</taxon>
        <taxon>Astacidea</taxon>
        <taxon>Nephropoidea</taxon>
        <taxon>Nephropidae</taxon>
        <taxon>Homarus</taxon>
    </lineage>
</organism>
<dbReference type="PANTHER" id="PTHR45913">
    <property type="entry name" value="EPM2A-INTERACTING PROTEIN 1"/>
    <property type="match status" value="1"/>
</dbReference>
<reference evidence="1" key="1">
    <citation type="journal article" date="2021" name="Sci. Adv.">
        <title>The American lobster genome reveals insights on longevity, neural, and immune adaptations.</title>
        <authorList>
            <person name="Polinski J.M."/>
            <person name="Zimin A.V."/>
            <person name="Clark K.F."/>
            <person name="Kohn A.B."/>
            <person name="Sadowski N."/>
            <person name="Timp W."/>
            <person name="Ptitsyn A."/>
            <person name="Khanna P."/>
            <person name="Romanova D.Y."/>
            <person name="Williams P."/>
            <person name="Greenwood S.J."/>
            <person name="Moroz L.L."/>
            <person name="Walt D.R."/>
            <person name="Bodnar A.G."/>
        </authorList>
    </citation>
    <scope>NUCLEOTIDE SEQUENCE</scope>
    <source>
        <strain evidence="1">GMGI-L3</strain>
    </source>
</reference>
<keyword evidence="2" id="KW-1185">Reference proteome</keyword>
<accession>A0A8J5JWC6</accession>
<comment type="caution">
    <text evidence="1">The sequence shown here is derived from an EMBL/GenBank/DDBJ whole genome shotgun (WGS) entry which is preliminary data.</text>
</comment>
<dbReference type="AlphaFoldDB" id="A0A8J5JWC6"/>
<name>A0A8J5JWC6_HOMAM</name>
<dbReference type="Proteomes" id="UP000747542">
    <property type="component" value="Unassembled WGS sequence"/>
</dbReference>
<evidence type="ECO:0000313" key="1">
    <source>
        <dbReference type="EMBL" id="KAG7162388.1"/>
    </source>
</evidence>
<gene>
    <name evidence="1" type="primary">ZBED9-L9</name>
    <name evidence="1" type="ORF">Hamer_G007915</name>
</gene>
<feature type="non-terminal residue" evidence="1">
    <location>
        <position position="531"/>
    </location>
</feature>
<dbReference type="PANTHER" id="PTHR45913:SF22">
    <property type="entry name" value="SCAN BOX DOMAIN-CONTAINING PROTEIN"/>
    <property type="match status" value="1"/>
</dbReference>
<protein>
    <submittedName>
        <fullName evidence="1">SCAN domain-containing protein 3-like 9</fullName>
    </submittedName>
</protein>
<sequence>MSRIQDPRIAFEDPKGIWCTLRDRLLMTRGSWKTPWLNFNHRESFAKDPDVGTFLAFLSQGTVEVDDVETPVTILRDSGCPQTLIKEGVVAARKTDKTSFWAPFGVKKDCFANPIASQDISSSVNAVTGRVALIAAQEQDDSLRLLFEQVSDPANDSGPTTRYFSQDVTPMMHKMNSVHAKKKVRQYSDECLLFGFIPATHDERLPFCLLCHQCLTNESMKRGRLENHLKAKHSIHVNSKLEDFKSLKEKFEKRSTINSLFSARSASKDRGLEASYEISLLIAKFGKNHTIGENLIKPAISTFLKVVLEKDDQDLKSMPLSNNTNLVSKKVSPVLNETLNAVIKCINTIKANAKCECLFKQFCKDQNADYVRLLLHTDVRWLSNGNCLKRFMELFDILNIFEKLNVLNKELQGTNMTLVNSKAKIFGFISFLELSQENISVKKFEQFYWLNKCEVTDATCPVIVEHLKIMVSDFNFRFSDLKEIIYPSWMTQPLLVDLSDVTMEYQGELSELQNDDSIKALFKIKGTMMWL</sequence>
<dbReference type="EMBL" id="JAHLQT010027705">
    <property type="protein sequence ID" value="KAG7162388.1"/>
    <property type="molecule type" value="Genomic_DNA"/>
</dbReference>